<keyword evidence="1" id="KW-0533">Nickel</keyword>
<dbReference type="PATRIC" id="fig|1121448.10.peg.2603"/>
<reference evidence="2 3" key="1">
    <citation type="journal article" date="2013" name="J. Bacteriol.">
        <title>Roles of HynAB and Ech, the only two hydrogenases found in the model sulfate reducer Desulfovibrio gigas.</title>
        <authorList>
            <person name="Morais-Silva F.O."/>
            <person name="Santos C.I."/>
            <person name="Rodrigues R."/>
            <person name="Pereira I.A."/>
            <person name="Rodrigues-Pousada C."/>
        </authorList>
    </citation>
    <scope>NUCLEOTIDE SEQUENCE [LARGE SCALE GENOMIC DNA]</scope>
    <source>
        <strain evidence="3">ATCC 19364 / DSM 1382 / NCIMB 9332 / VKM B-1759</strain>
    </source>
</reference>
<dbReference type="PANTHER" id="PTHR36566:SF1">
    <property type="entry name" value="PYRIDINIUM-3,5-BISTHIOCARBOXYLIC ACID MONONUCLEOTIDE NICKEL INSERTION PROTEIN"/>
    <property type="match status" value="1"/>
</dbReference>
<dbReference type="PANTHER" id="PTHR36566">
    <property type="entry name" value="NICKEL INSERTION PROTEIN-RELATED"/>
    <property type="match status" value="1"/>
</dbReference>
<dbReference type="eggNOG" id="COG1641">
    <property type="taxonomic scope" value="Bacteria"/>
</dbReference>
<gene>
    <name evidence="2" type="ORF">DGI_2650</name>
</gene>
<reference evidence="3" key="2">
    <citation type="submission" date="2013-07" db="EMBL/GenBank/DDBJ databases">
        <authorList>
            <person name="Morais-Silva F.O."/>
            <person name="Rezende A.M."/>
            <person name="Pimentel C."/>
            <person name="Resende D.M."/>
            <person name="Santos C.I."/>
            <person name="Clemente C."/>
            <person name="de Oliveira L.M."/>
            <person name="da Silva S.M."/>
            <person name="Costa D.A."/>
            <person name="Varela-Raposo A."/>
            <person name="Horacio E.C.A."/>
            <person name="Matos M."/>
            <person name="Flores O."/>
            <person name="Ruiz J.C."/>
            <person name="Rodrigues-Pousada C."/>
        </authorList>
    </citation>
    <scope>NUCLEOTIDE SEQUENCE [LARGE SCALE GENOMIC DNA]</scope>
    <source>
        <strain evidence="3">ATCC 19364 / DSM 1382 / NCIMB 9332 / VKM B-1759</strain>
    </source>
</reference>
<name>T2GE30_MEGG1</name>
<evidence type="ECO:0000256" key="1">
    <source>
        <dbReference type="ARBA" id="ARBA00022596"/>
    </source>
</evidence>
<evidence type="ECO:0000313" key="3">
    <source>
        <dbReference type="Proteomes" id="UP000016587"/>
    </source>
</evidence>
<evidence type="ECO:0000313" key="2">
    <source>
        <dbReference type="EMBL" id="AGW14381.1"/>
    </source>
</evidence>
<dbReference type="Pfam" id="PF01969">
    <property type="entry name" value="Ni_insertion"/>
    <property type="match status" value="1"/>
</dbReference>
<protein>
    <recommendedName>
        <fullName evidence="4">Nickel insertion protein</fullName>
    </recommendedName>
</protein>
<accession>T2GE30</accession>
<dbReference type="EMBL" id="CP006585">
    <property type="protein sequence ID" value="AGW14381.1"/>
    <property type="molecule type" value="Genomic_DNA"/>
</dbReference>
<proteinExistence type="predicted"/>
<dbReference type="KEGG" id="dgg:DGI_2650"/>
<dbReference type="STRING" id="1121448.DGI_2650"/>
<evidence type="ECO:0008006" key="4">
    <source>
        <dbReference type="Google" id="ProtNLM"/>
    </source>
</evidence>
<sequence length="380" mass="40641">MHLDCRAGLAGDMFLAALADFAGPWLDLQPLYAMLRPFAQVQPVREVRRGVAGTRLEILPATDQPLRHLPELLAIAAQLPLSGSVQARVQQAFHRLAEAEAAVHGVAVESIHFHEVGAVDTIVDVVAACWAVEALGVERITASPVPWFAGTVQCAHGTMPLPAPATVRLLHGKPVFPTDATWELVTPTGALLLDILVDEYAAGPAGVLLTQGTGYGNNPAGDGVRLFLCDSDPLSPELQRLWVLECTLDHLTGEELGAALQGIMAAGALDVIYLPGIMKKNRPGGLLQVLCGEDLLEQVEDAVFRHTCTLGLRRTLATRRVLPRQAMTLRTPLGELAAKQARRGDTCLLRPEHEAMQTLADSLGLSVAELRLKLVQGGGE</sequence>
<dbReference type="InterPro" id="IPR002822">
    <property type="entry name" value="Ni_insertion"/>
</dbReference>
<organism evidence="2 3">
    <name type="scientific">Megalodesulfovibrio gigas (strain ATCC 19364 / DSM 1382 / NCIMB 9332 / VKM B-1759)</name>
    <name type="common">Desulfovibrio gigas</name>
    <dbReference type="NCBI Taxonomy" id="1121448"/>
    <lineage>
        <taxon>Bacteria</taxon>
        <taxon>Pseudomonadati</taxon>
        <taxon>Thermodesulfobacteriota</taxon>
        <taxon>Desulfovibrionia</taxon>
        <taxon>Desulfovibrionales</taxon>
        <taxon>Desulfovibrionaceae</taxon>
        <taxon>Megalodesulfovibrio</taxon>
    </lineage>
</organism>
<dbReference type="HOGENOM" id="CLU_028523_2_1_7"/>
<dbReference type="Gene3D" id="3.30.70.1380">
    <property type="entry name" value="Transcriptional regulatory protein pf0864 domain like"/>
    <property type="match status" value="1"/>
</dbReference>
<dbReference type="AlphaFoldDB" id="T2GE30"/>
<keyword evidence="3" id="KW-1185">Reference proteome</keyword>
<dbReference type="Proteomes" id="UP000016587">
    <property type="component" value="Chromosome"/>
</dbReference>